<keyword evidence="3" id="KW-1185">Reference proteome</keyword>
<name>A0AAV4H6Z3_9GAST</name>
<organism evidence="2 3">
    <name type="scientific">Elysia marginata</name>
    <dbReference type="NCBI Taxonomy" id="1093978"/>
    <lineage>
        <taxon>Eukaryota</taxon>
        <taxon>Metazoa</taxon>
        <taxon>Spiralia</taxon>
        <taxon>Lophotrochozoa</taxon>
        <taxon>Mollusca</taxon>
        <taxon>Gastropoda</taxon>
        <taxon>Heterobranchia</taxon>
        <taxon>Euthyneura</taxon>
        <taxon>Panpulmonata</taxon>
        <taxon>Sacoglossa</taxon>
        <taxon>Placobranchoidea</taxon>
        <taxon>Plakobranchidae</taxon>
        <taxon>Elysia</taxon>
    </lineage>
</organism>
<dbReference type="EMBL" id="BMAT01001837">
    <property type="protein sequence ID" value="GFR93339.1"/>
    <property type="molecule type" value="Genomic_DNA"/>
</dbReference>
<feature type="region of interest" description="Disordered" evidence="1">
    <location>
        <begin position="51"/>
        <end position="72"/>
    </location>
</feature>
<feature type="region of interest" description="Disordered" evidence="1">
    <location>
        <begin position="1"/>
        <end position="39"/>
    </location>
</feature>
<sequence>MKRGRHHDIHTHSQKEQGRNQLTPDNDDDDDGDDDGDDGGGDCGGGCCSGCGGSDDEDDKDNIDGLSSKKFE</sequence>
<dbReference type="AlphaFoldDB" id="A0AAV4H6Z3"/>
<protein>
    <submittedName>
        <fullName evidence="2">Uncharacterized protein</fullName>
    </submittedName>
</protein>
<evidence type="ECO:0000313" key="2">
    <source>
        <dbReference type="EMBL" id="GFR93339.1"/>
    </source>
</evidence>
<reference evidence="2 3" key="1">
    <citation type="journal article" date="2021" name="Elife">
        <title>Chloroplast acquisition without the gene transfer in kleptoplastic sea slugs, Plakobranchus ocellatus.</title>
        <authorList>
            <person name="Maeda T."/>
            <person name="Takahashi S."/>
            <person name="Yoshida T."/>
            <person name="Shimamura S."/>
            <person name="Takaki Y."/>
            <person name="Nagai Y."/>
            <person name="Toyoda A."/>
            <person name="Suzuki Y."/>
            <person name="Arimoto A."/>
            <person name="Ishii H."/>
            <person name="Satoh N."/>
            <person name="Nishiyama T."/>
            <person name="Hasebe M."/>
            <person name="Maruyama T."/>
            <person name="Minagawa J."/>
            <person name="Obokata J."/>
            <person name="Shigenobu S."/>
        </authorList>
    </citation>
    <scope>NUCLEOTIDE SEQUENCE [LARGE SCALE GENOMIC DNA]</scope>
</reference>
<gene>
    <name evidence="2" type="ORF">ElyMa_000890100</name>
</gene>
<dbReference type="Proteomes" id="UP000762676">
    <property type="component" value="Unassembled WGS sequence"/>
</dbReference>
<accession>A0AAV4H6Z3</accession>
<evidence type="ECO:0000313" key="3">
    <source>
        <dbReference type="Proteomes" id="UP000762676"/>
    </source>
</evidence>
<evidence type="ECO:0000256" key="1">
    <source>
        <dbReference type="SAM" id="MobiDB-lite"/>
    </source>
</evidence>
<comment type="caution">
    <text evidence="2">The sequence shown here is derived from an EMBL/GenBank/DDBJ whole genome shotgun (WGS) entry which is preliminary data.</text>
</comment>
<proteinExistence type="predicted"/>
<feature type="compositionally biased region" description="Acidic residues" evidence="1">
    <location>
        <begin position="25"/>
        <end position="39"/>
    </location>
</feature>